<reference evidence="3" key="1">
    <citation type="submission" date="2015-06" db="UniProtKB">
        <authorList>
            <consortium name="EnsemblPlants"/>
        </authorList>
    </citation>
    <scope>IDENTIFICATION</scope>
</reference>
<name>M8BRS8_AEGTA</name>
<evidence type="ECO:0000313" key="3">
    <source>
        <dbReference type="EnsemblPlants" id="EMT05662"/>
    </source>
</evidence>
<dbReference type="GO" id="GO:0042054">
    <property type="term" value="F:histone methyltransferase activity"/>
    <property type="evidence" value="ECO:0007669"/>
    <property type="project" value="TreeGrafter"/>
</dbReference>
<dbReference type="Gene3D" id="2.170.270.10">
    <property type="entry name" value="SET domain"/>
    <property type="match status" value="1"/>
</dbReference>
<evidence type="ECO:0000259" key="1">
    <source>
        <dbReference type="Pfam" id="PF00134"/>
    </source>
</evidence>
<proteinExistence type="predicted"/>
<dbReference type="GO" id="GO:0003690">
    <property type="term" value="F:double-stranded DNA binding"/>
    <property type="evidence" value="ECO:0007669"/>
    <property type="project" value="TreeGrafter"/>
</dbReference>
<dbReference type="SUPFAM" id="SSF82199">
    <property type="entry name" value="SET domain"/>
    <property type="match status" value="1"/>
</dbReference>
<evidence type="ECO:0008006" key="4">
    <source>
        <dbReference type="Google" id="ProtNLM"/>
    </source>
</evidence>
<sequence>MTGERAGLDMHMPSLQAENNSEAPTAPEYCIDVGSVGSFARFINHSCNPNLFVQCILTNHHDVKLEKVMLFVANMILPLQVAHDIDSCDVGNSLAVVEYVNEIYSFYRRTEELCCVSPTYMAHQTDINEKMRDILIYWLIEVHYKLELLGETLFLAVNIIDRSMHRKRCLKFSLKWNMQVSQLLSEAFLQNNYKYYRKDIHKNREREKKNFHHNLVFLLTLTDKENKL</sequence>
<dbReference type="InterPro" id="IPR036915">
    <property type="entry name" value="Cyclin-like_sf"/>
</dbReference>
<dbReference type="Gene3D" id="1.10.472.10">
    <property type="entry name" value="Cyclin-like"/>
    <property type="match status" value="2"/>
</dbReference>
<protein>
    <recommendedName>
        <fullName evidence="4">Cyclin N-terminal domain-containing protein</fullName>
    </recommendedName>
</protein>
<dbReference type="InterPro" id="IPR006671">
    <property type="entry name" value="Cyclin_N"/>
</dbReference>
<dbReference type="InterPro" id="IPR051357">
    <property type="entry name" value="H3K9_HMTase_SUVAR3-9"/>
</dbReference>
<organism evidence="3">
    <name type="scientific">Aegilops tauschii</name>
    <name type="common">Tausch's goatgrass</name>
    <name type="synonym">Aegilops squarrosa</name>
    <dbReference type="NCBI Taxonomy" id="37682"/>
    <lineage>
        <taxon>Eukaryota</taxon>
        <taxon>Viridiplantae</taxon>
        <taxon>Streptophyta</taxon>
        <taxon>Embryophyta</taxon>
        <taxon>Tracheophyta</taxon>
        <taxon>Spermatophyta</taxon>
        <taxon>Magnoliopsida</taxon>
        <taxon>Liliopsida</taxon>
        <taxon>Poales</taxon>
        <taxon>Poaceae</taxon>
        <taxon>BOP clade</taxon>
        <taxon>Pooideae</taxon>
        <taxon>Triticodae</taxon>
        <taxon>Triticeae</taxon>
        <taxon>Triticinae</taxon>
        <taxon>Aegilops</taxon>
    </lineage>
</organism>
<dbReference type="InterPro" id="IPR001214">
    <property type="entry name" value="SET_dom"/>
</dbReference>
<feature type="domain" description="SET" evidence="2">
    <location>
        <begin position="27"/>
        <end position="58"/>
    </location>
</feature>
<dbReference type="Pfam" id="PF00134">
    <property type="entry name" value="Cyclin_N"/>
    <property type="match status" value="1"/>
</dbReference>
<dbReference type="EnsemblPlants" id="EMT05662">
    <property type="protein sequence ID" value="EMT05662"/>
    <property type="gene ID" value="F775_25148"/>
</dbReference>
<dbReference type="Pfam" id="PF00856">
    <property type="entry name" value="SET"/>
    <property type="match status" value="1"/>
</dbReference>
<dbReference type="PANTHER" id="PTHR45660">
    <property type="entry name" value="HISTONE-LYSINE N-METHYLTRANSFERASE SETMAR"/>
    <property type="match status" value="1"/>
</dbReference>
<feature type="domain" description="Cyclin N-terminal" evidence="1">
    <location>
        <begin position="102"/>
        <end position="174"/>
    </location>
</feature>
<dbReference type="SUPFAM" id="SSF47954">
    <property type="entry name" value="Cyclin-like"/>
    <property type="match status" value="1"/>
</dbReference>
<dbReference type="PANTHER" id="PTHR45660:SF88">
    <property type="entry name" value="OS01G0927000 PROTEIN"/>
    <property type="match status" value="1"/>
</dbReference>
<evidence type="ECO:0000259" key="2">
    <source>
        <dbReference type="Pfam" id="PF00856"/>
    </source>
</evidence>
<accession>M8BRS8</accession>
<dbReference type="InterPro" id="IPR046341">
    <property type="entry name" value="SET_dom_sf"/>
</dbReference>
<dbReference type="AlphaFoldDB" id="M8BRS8"/>